<comment type="caution">
    <text evidence="12">The sequence shown here is derived from an EMBL/GenBank/DDBJ whole genome shotgun (WGS) entry which is preliminary data.</text>
</comment>
<evidence type="ECO:0000256" key="8">
    <source>
        <dbReference type="ARBA" id="ARBA00023034"/>
    </source>
</evidence>
<dbReference type="AlphaFoldDB" id="A0A4S4M3R5"/>
<protein>
    <recommendedName>
        <fullName evidence="14">Glycosyltransferase family 31 protein</fullName>
    </recommendedName>
</protein>
<dbReference type="EMBL" id="SGPL01000037">
    <property type="protein sequence ID" value="THH19729.1"/>
    <property type="molecule type" value="Genomic_DNA"/>
</dbReference>
<dbReference type="OrthoDB" id="2139606at2759"/>
<evidence type="ECO:0000256" key="10">
    <source>
        <dbReference type="SAM" id="MobiDB-lite"/>
    </source>
</evidence>
<name>A0A4S4M3R5_9AGAM</name>
<evidence type="ECO:0000313" key="12">
    <source>
        <dbReference type="EMBL" id="THH19729.1"/>
    </source>
</evidence>
<feature type="compositionally biased region" description="Basic and acidic residues" evidence="10">
    <location>
        <begin position="741"/>
        <end position="754"/>
    </location>
</feature>
<gene>
    <name evidence="12" type="ORF">EW146_g1480</name>
</gene>
<keyword evidence="13" id="KW-1185">Reference proteome</keyword>
<dbReference type="PANTHER" id="PTHR11214:SF333">
    <property type="entry name" value="GLYCOSYLTRANSFERASE FAMILY 31 PROTEIN"/>
    <property type="match status" value="1"/>
</dbReference>
<keyword evidence="4" id="KW-0808">Transferase</keyword>
<keyword evidence="8" id="KW-0333">Golgi apparatus</keyword>
<organism evidence="12 13">
    <name type="scientific">Bondarzewia mesenterica</name>
    <dbReference type="NCBI Taxonomy" id="1095465"/>
    <lineage>
        <taxon>Eukaryota</taxon>
        <taxon>Fungi</taxon>
        <taxon>Dikarya</taxon>
        <taxon>Basidiomycota</taxon>
        <taxon>Agaricomycotina</taxon>
        <taxon>Agaricomycetes</taxon>
        <taxon>Russulales</taxon>
        <taxon>Bondarzewiaceae</taxon>
        <taxon>Bondarzewia</taxon>
    </lineage>
</organism>
<proteinExistence type="inferred from homology"/>
<feature type="transmembrane region" description="Helical" evidence="11">
    <location>
        <begin position="187"/>
        <end position="211"/>
    </location>
</feature>
<evidence type="ECO:0000256" key="11">
    <source>
        <dbReference type="SAM" id="Phobius"/>
    </source>
</evidence>
<evidence type="ECO:0000256" key="4">
    <source>
        <dbReference type="ARBA" id="ARBA00022679"/>
    </source>
</evidence>
<comment type="similarity">
    <text evidence="2">Belongs to the glycosyltransferase 31 family.</text>
</comment>
<evidence type="ECO:0000256" key="5">
    <source>
        <dbReference type="ARBA" id="ARBA00022692"/>
    </source>
</evidence>
<evidence type="ECO:0000313" key="13">
    <source>
        <dbReference type="Proteomes" id="UP000310158"/>
    </source>
</evidence>
<evidence type="ECO:0000256" key="3">
    <source>
        <dbReference type="ARBA" id="ARBA00022676"/>
    </source>
</evidence>
<keyword evidence="3" id="KW-0328">Glycosyltransferase</keyword>
<feature type="region of interest" description="Disordered" evidence="10">
    <location>
        <begin position="741"/>
        <end position="774"/>
    </location>
</feature>
<feature type="compositionally biased region" description="Low complexity" evidence="10">
    <location>
        <begin position="472"/>
        <end position="481"/>
    </location>
</feature>
<evidence type="ECO:0008006" key="14">
    <source>
        <dbReference type="Google" id="ProtNLM"/>
    </source>
</evidence>
<dbReference type="Proteomes" id="UP000310158">
    <property type="component" value="Unassembled WGS sequence"/>
</dbReference>
<dbReference type="GO" id="GO:0000139">
    <property type="term" value="C:Golgi membrane"/>
    <property type="evidence" value="ECO:0007669"/>
    <property type="project" value="UniProtKB-SubCell"/>
</dbReference>
<evidence type="ECO:0000256" key="2">
    <source>
        <dbReference type="ARBA" id="ARBA00008661"/>
    </source>
</evidence>
<dbReference type="GO" id="GO:0051072">
    <property type="term" value="P:4,6-pyruvylated galactose residue biosynthetic process"/>
    <property type="evidence" value="ECO:0007669"/>
    <property type="project" value="TreeGrafter"/>
</dbReference>
<reference evidence="12 13" key="1">
    <citation type="submission" date="2019-02" db="EMBL/GenBank/DDBJ databases">
        <title>Genome sequencing of the rare red list fungi Bondarzewia mesenterica.</title>
        <authorList>
            <person name="Buettner E."/>
            <person name="Kellner H."/>
        </authorList>
    </citation>
    <scope>NUCLEOTIDE SEQUENCE [LARGE SCALE GENOMIC DNA]</scope>
    <source>
        <strain evidence="12 13">DSM 108281</strain>
    </source>
</reference>
<evidence type="ECO:0000256" key="1">
    <source>
        <dbReference type="ARBA" id="ARBA00004323"/>
    </source>
</evidence>
<feature type="region of interest" description="Disordered" evidence="10">
    <location>
        <begin position="450"/>
        <end position="490"/>
    </location>
</feature>
<dbReference type="GO" id="GO:0016758">
    <property type="term" value="F:hexosyltransferase activity"/>
    <property type="evidence" value="ECO:0007669"/>
    <property type="project" value="InterPro"/>
</dbReference>
<dbReference type="PANTHER" id="PTHR11214">
    <property type="entry name" value="BETA-1,3-N-ACETYLGLUCOSAMINYLTRANSFERASE"/>
    <property type="match status" value="1"/>
</dbReference>
<evidence type="ECO:0000256" key="7">
    <source>
        <dbReference type="ARBA" id="ARBA00022989"/>
    </source>
</evidence>
<comment type="subcellular location">
    <subcellularLocation>
        <location evidence="1">Golgi apparatus membrane</location>
        <topology evidence="1">Single-pass type II membrane protein</topology>
    </subcellularLocation>
</comment>
<feature type="compositionally biased region" description="Polar residues" evidence="10">
    <location>
        <begin position="61"/>
        <end position="72"/>
    </location>
</feature>
<evidence type="ECO:0000256" key="6">
    <source>
        <dbReference type="ARBA" id="ARBA00022968"/>
    </source>
</evidence>
<evidence type="ECO:0000256" key="9">
    <source>
        <dbReference type="ARBA" id="ARBA00023136"/>
    </source>
</evidence>
<keyword evidence="6" id="KW-0735">Signal-anchor</keyword>
<keyword evidence="5 11" id="KW-0812">Transmembrane</keyword>
<feature type="region of interest" description="Disordered" evidence="10">
    <location>
        <begin position="1"/>
        <end position="72"/>
    </location>
</feature>
<keyword evidence="7 11" id="KW-1133">Transmembrane helix</keyword>
<accession>A0A4S4M3R5</accession>
<sequence length="774" mass="86775">MALAFTALGSSNSRPSTARFEDRGDSDALEPPSSARASLSHPRIRTSFSSSPSLDFPDHSGTSFQSDFLSAPQRPNASSISLVSSTDMNTPIPSRSSSPLPPFYSFGMSSASSSDSDSDPGSPTLGATLLGGIRRDAWLQDEQHRWWRTRGPEFPHPRRGYRRFGFRTVKRSIRKIIRHPLFPIRPIPILLTLLLFTLLAISITLLLMYILNPDKEPLPWRAYCSAPSISTKSRFLNSSPYDPFAISSGPSLSHFPPDNLDSLPPAGVFIGVFSMDSSFERRMLVRTTWASHPRSRVGAGEGDGGNGTSRTVIRFILGQPRREWERRVQLEIEKYHDIVILPIAENMNAGKSHAFFTWAATGTWVPPLYFDTDEPLPRFSYSNVTVPPPPLAQHDPSHAWVDHGSSRPRYWVRPDFVVKADDDSFVMVAELEARMRVQLHEKSARVIQLGDQTRPIRARNVPSAQPGNDGLPEWSGSSSSRTSREPSPSPDDDPLIYWGYLVKKRFMAGELYALSWSLVDWVSKDPAVKGSARGAEDKQTSKWMRLHPRADDVWWASERCWMYDHPRSGTVYSHGFLFPSEAARVRRGIMAYFDKTPQDLTGNSPSVLVAPTGGSGNNAPIPPAWSRSTVSSFGRRYSAPLSNLTILQSVEALVEGSDMSLLNEGAFPRSYTKKPPCSSTWACDRGFMDSGSILTAEDAWSQREGRKTRYEGKRVGGTVVVHFIKKNMWYLETALALLEGDEKTERDKQRERAHAMMQSRPVETSRHWRHHRRR</sequence>
<dbReference type="InterPro" id="IPR002659">
    <property type="entry name" value="Glyco_trans_31"/>
</dbReference>
<keyword evidence="9 11" id="KW-0472">Membrane</keyword>